<name>A0A084E8X0_SPHYA</name>
<dbReference type="AlphaFoldDB" id="A0A084E8X0"/>
<reference evidence="1 2" key="1">
    <citation type="submission" date="2014-03" db="EMBL/GenBank/DDBJ databases">
        <title>Genome sequence of Sphingobium yanoikuyae B1.</title>
        <authorList>
            <person name="Gan H.M."/>
            <person name="Gan H.Y."/>
            <person name="Savka M.A."/>
        </authorList>
    </citation>
    <scope>NUCLEOTIDE SEQUENCE [LARGE SCALE GENOMIC DNA]</scope>
    <source>
        <strain evidence="1 2">B1</strain>
    </source>
</reference>
<gene>
    <name evidence="1" type="ORF">CP98_04885</name>
</gene>
<comment type="caution">
    <text evidence="1">The sequence shown here is derived from an EMBL/GenBank/DDBJ whole genome shotgun (WGS) entry which is preliminary data.</text>
</comment>
<evidence type="ECO:0000313" key="1">
    <source>
        <dbReference type="EMBL" id="KEZ14412.1"/>
    </source>
</evidence>
<proteinExistence type="predicted"/>
<accession>A0A084E8X0</accession>
<dbReference type="EMBL" id="JGVR01000052">
    <property type="protein sequence ID" value="KEZ14412.1"/>
    <property type="molecule type" value="Genomic_DNA"/>
</dbReference>
<protein>
    <submittedName>
        <fullName evidence="1">Uncharacterized protein</fullName>
    </submittedName>
</protein>
<evidence type="ECO:0000313" key="2">
    <source>
        <dbReference type="Proteomes" id="UP000028534"/>
    </source>
</evidence>
<dbReference type="PATRIC" id="fig|13690.10.peg.5044"/>
<organism evidence="1 2">
    <name type="scientific">Sphingobium yanoikuyae</name>
    <name type="common">Sphingomonas yanoikuyae</name>
    <dbReference type="NCBI Taxonomy" id="13690"/>
    <lineage>
        <taxon>Bacteria</taxon>
        <taxon>Pseudomonadati</taxon>
        <taxon>Pseudomonadota</taxon>
        <taxon>Alphaproteobacteria</taxon>
        <taxon>Sphingomonadales</taxon>
        <taxon>Sphingomonadaceae</taxon>
        <taxon>Sphingobium</taxon>
    </lineage>
</organism>
<sequence>MFDWVARIRSEVKCGGHLALDFPQLCGSKIAAAGDGYLLSRLGMFSQLIVMIQQIGWQRMRRMVFWRREIQDVSGRHMYRRHDMLEVSLFPPGFTDAFDNHRLSVRCKEARDVNVYGLGEFGLTEVRGAMEGLQKRSESGSSVVR</sequence>
<dbReference type="Proteomes" id="UP000028534">
    <property type="component" value="Unassembled WGS sequence"/>
</dbReference>